<evidence type="ECO:0000256" key="7">
    <source>
        <dbReference type="ARBA" id="ARBA00022833"/>
    </source>
</evidence>
<dbReference type="EMBL" id="FUWS01000003">
    <property type="protein sequence ID" value="SJZ81005.1"/>
    <property type="molecule type" value="Genomic_DNA"/>
</dbReference>
<dbReference type="InterPro" id="IPR006680">
    <property type="entry name" value="Amidohydro-rel"/>
</dbReference>
<dbReference type="PANTHER" id="PTHR11271:SF6">
    <property type="entry name" value="GUANINE DEAMINASE"/>
    <property type="match status" value="1"/>
</dbReference>
<name>A0A1T4NPH2_9ACTN</name>
<evidence type="ECO:0000313" key="11">
    <source>
        <dbReference type="EMBL" id="SJZ81005.1"/>
    </source>
</evidence>
<dbReference type="PANTHER" id="PTHR11271">
    <property type="entry name" value="GUANINE DEAMINASE"/>
    <property type="match status" value="1"/>
</dbReference>
<evidence type="ECO:0000256" key="1">
    <source>
        <dbReference type="ARBA" id="ARBA00001947"/>
    </source>
</evidence>
<keyword evidence="5" id="KW-0479">Metal-binding</keyword>
<dbReference type="Gene3D" id="2.30.40.10">
    <property type="entry name" value="Urease, subunit C, domain 1"/>
    <property type="match status" value="1"/>
</dbReference>
<keyword evidence="12" id="KW-1185">Reference proteome</keyword>
<dbReference type="GO" id="GO:0008270">
    <property type="term" value="F:zinc ion binding"/>
    <property type="evidence" value="ECO:0007669"/>
    <property type="project" value="InterPro"/>
</dbReference>
<evidence type="ECO:0000259" key="10">
    <source>
        <dbReference type="Pfam" id="PF01979"/>
    </source>
</evidence>
<dbReference type="InterPro" id="IPR014311">
    <property type="entry name" value="Guanine_deaminase"/>
</dbReference>
<dbReference type="STRING" id="1122192.SAMN02745673_01530"/>
<dbReference type="Proteomes" id="UP000190637">
    <property type="component" value="Unassembled WGS sequence"/>
</dbReference>
<comment type="pathway">
    <text evidence="2">Purine metabolism; guanine degradation; xanthine from guanine: step 1/1.</text>
</comment>
<accession>A0A1T4NPH2</accession>
<dbReference type="InterPro" id="IPR011059">
    <property type="entry name" value="Metal-dep_hydrolase_composite"/>
</dbReference>
<dbReference type="GO" id="GO:0006147">
    <property type="term" value="P:guanine catabolic process"/>
    <property type="evidence" value="ECO:0007669"/>
    <property type="project" value="UniProtKB-UniRule"/>
</dbReference>
<dbReference type="Gene3D" id="3.20.20.140">
    <property type="entry name" value="Metal-dependent hydrolases"/>
    <property type="match status" value="1"/>
</dbReference>
<dbReference type="NCBIfam" id="NF006679">
    <property type="entry name" value="PRK09228.1"/>
    <property type="match status" value="1"/>
</dbReference>
<dbReference type="SUPFAM" id="SSF89372">
    <property type="entry name" value="Fucose-specific lectin"/>
    <property type="match status" value="1"/>
</dbReference>
<dbReference type="GO" id="GO:0005829">
    <property type="term" value="C:cytosol"/>
    <property type="evidence" value="ECO:0007669"/>
    <property type="project" value="TreeGrafter"/>
</dbReference>
<evidence type="ECO:0000256" key="3">
    <source>
        <dbReference type="ARBA" id="ARBA00006745"/>
    </source>
</evidence>
<reference evidence="11 12" key="1">
    <citation type="submission" date="2017-02" db="EMBL/GenBank/DDBJ databases">
        <authorList>
            <person name="Peterson S.W."/>
        </authorList>
    </citation>
    <scope>NUCLEOTIDE SEQUENCE [LARGE SCALE GENOMIC DNA]</scope>
    <source>
        <strain evidence="11 12">DSM 45154</strain>
    </source>
</reference>
<dbReference type="UniPathway" id="UPA00603">
    <property type="reaction ID" value="UER00660"/>
</dbReference>
<dbReference type="EC" id="3.5.4.3" evidence="4 8"/>
<protein>
    <recommendedName>
        <fullName evidence="4 8">Guanine deaminase</fullName>
        <ecNumber evidence="4 8">3.5.4.3</ecNumber>
    </recommendedName>
</protein>
<evidence type="ECO:0000256" key="2">
    <source>
        <dbReference type="ARBA" id="ARBA00004984"/>
    </source>
</evidence>
<comment type="cofactor">
    <cofactor evidence="1">
        <name>Zn(2+)</name>
        <dbReference type="ChEBI" id="CHEBI:29105"/>
    </cofactor>
</comment>
<organism evidence="11 12">
    <name type="scientific">Marinactinospora thermotolerans DSM 45154</name>
    <dbReference type="NCBI Taxonomy" id="1122192"/>
    <lineage>
        <taxon>Bacteria</taxon>
        <taxon>Bacillati</taxon>
        <taxon>Actinomycetota</taxon>
        <taxon>Actinomycetes</taxon>
        <taxon>Streptosporangiales</taxon>
        <taxon>Nocardiopsidaceae</taxon>
        <taxon>Marinactinospora</taxon>
    </lineage>
</organism>
<dbReference type="InterPro" id="IPR051607">
    <property type="entry name" value="Metallo-dep_hydrolases"/>
</dbReference>
<evidence type="ECO:0000256" key="8">
    <source>
        <dbReference type="NCBIfam" id="TIGR02967"/>
    </source>
</evidence>
<evidence type="ECO:0000313" key="12">
    <source>
        <dbReference type="Proteomes" id="UP000190637"/>
    </source>
</evidence>
<dbReference type="SUPFAM" id="SSF51338">
    <property type="entry name" value="Composite domain of metallo-dependent hydrolases"/>
    <property type="match status" value="1"/>
</dbReference>
<proteinExistence type="inferred from homology"/>
<evidence type="ECO:0000256" key="4">
    <source>
        <dbReference type="ARBA" id="ARBA00012781"/>
    </source>
</evidence>
<dbReference type="Pfam" id="PF01979">
    <property type="entry name" value="Amidohydro_1"/>
    <property type="match status" value="1"/>
</dbReference>
<dbReference type="InterPro" id="IPR032466">
    <property type="entry name" value="Metal_Hydrolase"/>
</dbReference>
<evidence type="ECO:0000256" key="9">
    <source>
        <dbReference type="SAM" id="MobiDB-lite"/>
    </source>
</evidence>
<evidence type="ECO:0000256" key="6">
    <source>
        <dbReference type="ARBA" id="ARBA00022801"/>
    </source>
</evidence>
<dbReference type="AlphaFoldDB" id="A0A1T4NPH2"/>
<evidence type="ECO:0000256" key="5">
    <source>
        <dbReference type="ARBA" id="ARBA00022723"/>
    </source>
</evidence>
<comment type="similarity">
    <text evidence="3">Belongs to the metallo-dependent hydrolases superfamily. ATZ/TRZ family.</text>
</comment>
<keyword evidence="6" id="KW-0378">Hydrolase</keyword>
<dbReference type="GO" id="GO:0008892">
    <property type="term" value="F:guanine deaminase activity"/>
    <property type="evidence" value="ECO:0007669"/>
    <property type="project" value="UniProtKB-UniRule"/>
</dbReference>
<sequence>MNGPENMLPNETSNGLENAAEEGDGRSVVPGGSGARTVTAVRGRLVWFCDDPFLVGTGAAMRHEKDGLLICVDGRIAYSGPYQDGIGRVPEGVKVVDYRHCVITPGFVDSHVHYTQVGMVASYGEKLINWLDKFVYPEGMKYSDKKYAEEGAELFCKELLRNGTTTALVFTSTYPHSVDVLFDRAAKYGMRIAAGKVLMDRNAPEALLDRSVEEAMEQTRGLIDKWHNKAGTRNVYAVMPRFPLACTRDMLTEAGRLWEEYPSVLMHSHIAENADEVFEGRKLFPECRTYLDVLDDHGLLRAGTVLAHGVHLTLGELDTCHRTGAAIAHCPTSNLFLGSGLFRLRDATTPSRPVTVGLATDVGGGTSLSMLTTMNEAYKVGALDGNPIDAVRLFYLATLGSARAMRMDHQIGSLQRGHEADFVVLDPRATPLLEKRTRTGDGSIEDVLFALALLGDAEAVEATYVAGRRVHQRGRKEEKATWSDFPFAWSRYDWKSGSWIPDQVVATTRGWRLPAIDAFAGGLHCVYNDPTDLLHWTVFTKKDDRPGTWSKPESLGVRSHASVALAPYHDLLYCFYSRDGKICWKSRDDQMAKPWGPEREIPGLSSQQPPAVTAYNDDLHVLAVDGERRMHWNTYHSSTGAWSGWEPWKDGNGDIVKGGWPSIAAYAGRLYVVYSPGADADVRWTARDPGGEWWRHRDLEGTAGTGQPRIAHYNGLLYAIGSWWESGKYQETWWAQQGVDVPEWTTPRSITQIRTGSFSGNGLTAYHGQLYTAYFTG</sequence>
<keyword evidence="7" id="KW-0862">Zinc</keyword>
<feature type="region of interest" description="Disordered" evidence="9">
    <location>
        <begin position="1"/>
        <end position="32"/>
    </location>
</feature>
<feature type="domain" description="Amidohydrolase-related" evidence="10">
    <location>
        <begin position="102"/>
        <end position="470"/>
    </location>
</feature>
<dbReference type="NCBIfam" id="TIGR02967">
    <property type="entry name" value="guan_deamin"/>
    <property type="match status" value="1"/>
</dbReference>
<gene>
    <name evidence="11" type="ORF">SAMN02745673_01530</name>
</gene>
<dbReference type="SUPFAM" id="SSF51556">
    <property type="entry name" value="Metallo-dependent hydrolases"/>
    <property type="match status" value="1"/>
</dbReference>